<evidence type="ECO:0000256" key="5">
    <source>
        <dbReference type="SAM" id="Phobius"/>
    </source>
</evidence>
<organism evidence="7 8">
    <name type="scientific">Catenovulum maritimum</name>
    <dbReference type="NCBI Taxonomy" id="1513271"/>
    <lineage>
        <taxon>Bacteria</taxon>
        <taxon>Pseudomonadati</taxon>
        <taxon>Pseudomonadota</taxon>
        <taxon>Gammaproteobacteria</taxon>
        <taxon>Alteromonadales</taxon>
        <taxon>Alteromonadaceae</taxon>
        <taxon>Catenovulum</taxon>
    </lineage>
</organism>
<keyword evidence="3 5" id="KW-1133">Transmembrane helix</keyword>
<dbReference type="Pfam" id="PF04893">
    <property type="entry name" value="Yip1"/>
    <property type="match status" value="1"/>
</dbReference>
<feature type="transmembrane region" description="Helical" evidence="5">
    <location>
        <begin position="177"/>
        <end position="197"/>
    </location>
</feature>
<dbReference type="EMBL" id="LAZL01000003">
    <property type="protein sequence ID" value="KMT66488.1"/>
    <property type="molecule type" value="Genomic_DNA"/>
</dbReference>
<dbReference type="RefSeq" id="WP_048689364.1">
    <property type="nucleotide sequence ID" value="NZ_KQ130483.1"/>
</dbReference>
<proteinExistence type="predicted"/>
<dbReference type="AlphaFoldDB" id="A0A0J8H0E5"/>
<feature type="transmembrane region" description="Helical" evidence="5">
    <location>
        <begin position="87"/>
        <end position="108"/>
    </location>
</feature>
<dbReference type="GO" id="GO:0016020">
    <property type="term" value="C:membrane"/>
    <property type="evidence" value="ECO:0007669"/>
    <property type="project" value="UniProtKB-SubCell"/>
</dbReference>
<keyword evidence="8" id="KW-1185">Reference proteome</keyword>
<dbReference type="Proteomes" id="UP000037600">
    <property type="component" value="Unassembled WGS sequence"/>
</dbReference>
<feature type="transmembrane region" description="Helical" evidence="5">
    <location>
        <begin position="31"/>
        <end position="48"/>
    </location>
</feature>
<comment type="subcellular location">
    <subcellularLocation>
        <location evidence="1">Membrane</location>
        <topology evidence="1">Multi-pass membrane protein</topology>
    </subcellularLocation>
</comment>
<reference evidence="7 8" key="1">
    <citation type="submission" date="2015-04" db="EMBL/GenBank/DDBJ databases">
        <title>Draft Genome Sequence of the Novel Agar-Digesting Marine Bacterium Q1.</title>
        <authorList>
            <person name="Li Y."/>
            <person name="Li D."/>
            <person name="Chen G."/>
            <person name="Du Z."/>
        </authorList>
    </citation>
    <scope>NUCLEOTIDE SEQUENCE [LARGE SCALE GENOMIC DNA]</scope>
    <source>
        <strain evidence="7 8">Q1</strain>
    </source>
</reference>
<comment type="caution">
    <text evidence="7">The sequence shown here is derived from an EMBL/GenBank/DDBJ whole genome shotgun (WGS) entry which is preliminary data.</text>
</comment>
<evidence type="ECO:0000313" key="7">
    <source>
        <dbReference type="EMBL" id="KMT66488.1"/>
    </source>
</evidence>
<dbReference type="InterPro" id="IPR006977">
    <property type="entry name" value="Yip1_dom"/>
</dbReference>
<name>A0A0J8H0E5_9ALTE</name>
<keyword evidence="2 5" id="KW-0812">Transmembrane</keyword>
<evidence type="ECO:0000256" key="1">
    <source>
        <dbReference type="ARBA" id="ARBA00004141"/>
    </source>
</evidence>
<evidence type="ECO:0000313" key="8">
    <source>
        <dbReference type="Proteomes" id="UP000037600"/>
    </source>
</evidence>
<keyword evidence="4 5" id="KW-0472">Membrane</keyword>
<evidence type="ECO:0000256" key="2">
    <source>
        <dbReference type="ARBA" id="ARBA00022692"/>
    </source>
</evidence>
<evidence type="ECO:0000256" key="4">
    <source>
        <dbReference type="ARBA" id="ARBA00023136"/>
    </source>
</evidence>
<dbReference type="STRING" id="1513271.XM47_02805"/>
<sequence length="228" mass="26366">MSYLIPIFKNLVLRPKFAFQQISEHKVSSKFPFVFIFLSMLLFWFTYLEQVDLTWLIEHTINTQLSNMSAAEQAQLRQQMTPESIRYTYTITSALMTILQAVILAGYLNIVTKLDEENTDGFSDWFGFIWWVQFPLIIQFSLTSLIVLFYPSNQIDLTLLQFSSINQLVGLVPGDKLYTLLTSFDFFSLWSLVILFYGLSVKTSLSTKSLVNICLFPILMLILLGLFL</sequence>
<accession>A0A0J8H0E5</accession>
<evidence type="ECO:0000256" key="3">
    <source>
        <dbReference type="ARBA" id="ARBA00022989"/>
    </source>
</evidence>
<evidence type="ECO:0000259" key="6">
    <source>
        <dbReference type="Pfam" id="PF04893"/>
    </source>
</evidence>
<feature type="transmembrane region" description="Helical" evidence="5">
    <location>
        <begin position="209"/>
        <end position="227"/>
    </location>
</feature>
<protein>
    <recommendedName>
        <fullName evidence="6">Yip1 domain-containing protein</fullName>
    </recommendedName>
</protein>
<dbReference type="OrthoDB" id="6272224at2"/>
<gene>
    <name evidence="7" type="ORF">XM47_02805</name>
</gene>
<feature type="domain" description="Yip1" evidence="6">
    <location>
        <begin position="10"/>
        <end position="227"/>
    </location>
</feature>
<feature type="transmembrane region" description="Helical" evidence="5">
    <location>
        <begin position="128"/>
        <end position="150"/>
    </location>
</feature>